<evidence type="ECO:0000313" key="1">
    <source>
        <dbReference type="EMBL" id="MFD2741266.1"/>
    </source>
</evidence>
<dbReference type="Proteomes" id="UP001597474">
    <property type="component" value="Unassembled WGS sequence"/>
</dbReference>
<name>A0ABW5U7S8_9RHOB</name>
<accession>A0ABW5U7S8</accession>
<dbReference type="EMBL" id="JBHUMP010000020">
    <property type="protein sequence ID" value="MFD2741266.1"/>
    <property type="molecule type" value="Genomic_DNA"/>
</dbReference>
<keyword evidence="2" id="KW-1185">Reference proteome</keyword>
<dbReference type="Pfam" id="PF05159">
    <property type="entry name" value="Capsule_synth"/>
    <property type="match status" value="1"/>
</dbReference>
<dbReference type="RefSeq" id="WP_386375690.1">
    <property type="nucleotide sequence ID" value="NZ_JBHUMP010000020.1"/>
</dbReference>
<evidence type="ECO:0008006" key="3">
    <source>
        <dbReference type="Google" id="ProtNLM"/>
    </source>
</evidence>
<comment type="caution">
    <text evidence="1">The sequence shown here is derived from an EMBL/GenBank/DDBJ whole genome shotgun (WGS) entry which is preliminary data.</text>
</comment>
<gene>
    <name evidence="1" type="ORF">ACFSUD_16935</name>
</gene>
<organism evidence="1 2">
    <name type="scientific">Sulfitobacter aestuarii</name>
    <dbReference type="NCBI Taxonomy" id="2161676"/>
    <lineage>
        <taxon>Bacteria</taxon>
        <taxon>Pseudomonadati</taxon>
        <taxon>Pseudomonadota</taxon>
        <taxon>Alphaproteobacteria</taxon>
        <taxon>Rhodobacterales</taxon>
        <taxon>Roseobacteraceae</taxon>
        <taxon>Sulfitobacter</taxon>
    </lineage>
</organism>
<sequence length="288" mass="33586">MRSSAEAGQHNFIGRTATVLANAGFTITYHDIAEADRHPEGTYSLTHMKPPTDARGLLFRRVYHYPFWQIERQAERWLWDVAARSFRPEEIDAREAHQFYDYWRKRLFGGTARSARREGCVYVPLQGRLLTRRSFQSCSPLEMLEHCLRHEKTRKIIATLHPKEHYSHAELAALTELEHRFPRLSIRTGEMEALLQDCDYVVTQNSAAGFAGYLFGKPLLLFGEIDFHHIAIKADHGNLQDSFVCVIGHRPDYARYLWWFWQDQSINAGRPEAETKIVARLRRYGWPV</sequence>
<reference evidence="2" key="1">
    <citation type="journal article" date="2019" name="Int. J. Syst. Evol. Microbiol.">
        <title>The Global Catalogue of Microorganisms (GCM) 10K type strain sequencing project: providing services to taxonomists for standard genome sequencing and annotation.</title>
        <authorList>
            <consortium name="The Broad Institute Genomics Platform"/>
            <consortium name="The Broad Institute Genome Sequencing Center for Infectious Disease"/>
            <person name="Wu L."/>
            <person name="Ma J."/>
        </authorList>
    </citation>
    <scope>NUCLEOTIDE SEQUENCE [LARGE SCALE GENOMIC DNA]</scope>
    <source>
        <strain evidence="2">TISTR 2562</strain>
    </source>
</reference>
<protein>
    <recommendedName>
        <fullName evidence="3">Capsule polysaccharide biosynthesis protein</fullName>
    </recommendedName>
</protein>
<dbReference type="InterPro" id="IPR007833">
    <property type="entry name" value="Capsule_polysaccharide_synth"/>
</dbReference>
<evidence type="ECO:0000313" key="2">
    <source>
        <dbReference type="Proteomes" id="UP001597474"/>
    </source>
</evidence>
<proteinExistence type="predicted"/>